<dbReference type="SUPFAM" id="SSF57667">
    <property type="entry name" value="beta-beta-alpha zinc fingers"/>
    <property type="match status" value="2"/>
</dbReference>
<reference evidence="9" key="2">
    <citation type="submission" date="2025-08" db="UniProtKB">
        <authorList>
            <consortium name="Ensembl"/>
        </authorList>
    </citation>
    <scope>IDENTIFICATION</scope>
</reference>
<evidence type="ECO:0000256" key="6">
    <source>
        <dbReference type="ARBA" id="ARBA00023242"/>
    </source>
</evidence>
<reference evidence="10" key="1">
    <citation type="submission" date="2018-06" db="EMBL/GenBank/DDBJ databases">
        <title>Genome assembly of Danube salmon.</title>
        <authorList>
            <person name="Macqueen D.J."/>
            <person name="Gundappa M.K."/>
        </authorList>
    </citation>
    <scope>NUCLEOTIDE SEQUENCE [LARGE SCALE GENOMIC DNA]</scope>
</reference>
<dbReference type="STRING" id="62062.ENSHHUP00000009017"/>
<keyword evidence="3" id="KW-0677">Repeat</keyword>
<dbReference type="InterPro" id="IPR050331">
    <property type="entry name" value="Zinc_finger"/>
</dbReference>
<evidence type="ECO:0000256" key="5">
    <source>
        <dbReference type="ARBA" id="ARBA00022833"/>
    </source>
</evidence>
<evidence type="ECO:0000256" key="3">
    <source>
        <dbReference type="ARBA" id="ARBA00022737"/>
    </source>
</evidence>
<dbReference type="AlphaFoldDB" id="A0A4W5JZB6"/>
<dbReference type="PANTHER" id="PTHR16515">
    <property type="entry name" value="PR DOMAIN ZINC FINGER PROTEIN"/>
    <property type="match status" value="1"/>
</dbReference>
<evidence type="ECO:0000313" key="9">
    <source>
        <dbReference type="Ensembl" id="ENSHHUP00000009017.1"/>
    </source>
</evidence>
<keyword evidence="6" id="KW-0539">Nucleus</keyword>
<evidence type="ECO:0000256" key="2">
    <source>
        <dbReference type="ARBA" id="ARBA00022723"/>
    </source>
</evidence>
<dbReference type="Ensembl" id="ENSHHUT00000009288.1">
    <property type="protein sequence ID" value="ENSHHUP00000009017.1"/>
    <property type="gene ID" value="ENSHHUG00000005508.1"/>
</dbReference>
<dbReference type="Gene3D" id="3.30.160.60">
    <property type="entry name" value="Classic Zinc Finger"/>
    <property type="match status" value="3"/>
</dbReference>
<reference evidence="9" key="3">
    <citation type="submission" date="2025-09" db="UniProtKB">
        <authorList>
            <consortium name="Ensembl"/>
        </authorList>
    </citation>
    <scope>IDENTIFICATION</scope>
</reference>
<dbReference type="InterPro" id="IPR036236">
    <property type="entry name" value="Znf_C2H2_sf"/>
</dbReference>
<feature type="domain" description="C2H2-type" evidence="8">
    <location>
        <begin position="15"/>
        <end position="43"/>
    </location>
</feature>
<organism evidence="9 10">
    <name type="scientific">Hucho hucho</name>
    <name type="common">huchen</name>
    <dbReference type="NCBI Taxonomy" id="62062"/>
    <lineage>
        <taxon>Eukaryota</taxon>
        <taxon>Metazoa</taxon>
        <taxon>Chordata</taxon>
        <taxon>Craniata</taxon>
        <taxon>Vertebrata</taxon>
        <taxon>Euteleostomi</taxon>
        <taxon>Actinopterygii</taxon>
        <taxon>Neopterygii</taxon>
        <taxon>Teleostei</taxon>
        <taxon>Protacanthopterygii</taxon>
        <taxon>Salmoniformes</taxon>
        <taxon>Salmonidae</taxon>
        <taxon>Salmoninae</taxon>
        <taxon>Hucho</taxon>
    </lineage>
</organism>
<evidence type="ECO:0000313" key="10">
    <source>
        <dbReference type="Proteomes" id="UP000314982"/>
    </source>
</evidence>
<feature type="domain" description="C2H2-type" evidence="8">
    <location>
        <begin position="44"/>
        <end position="69"/>
    </location>
</feature>
<dbReference type="Pfam" id="PF13912">
    <property type="entry name" value="zf-C2H2_6"/>
    <property type="match status" value="1"/>
</dbReference>
<sequence>MTTRTSHGVQGEVTCLCDTCQQTFVNRCNLKIHQRHVHSDERLYPCDFCTKTFKRKKDMARHRRQVHEGGGVRHTCLVCNKTLSSKTALTLHKRTHTPALTVKPSFSRAQPSRHTTGLTQERSLSPVTSVMQGSARTTCCLITRGPTQVRRSSLTRRHNTLKLSKLLGWAFDTISVSISVSASVNPIYTNQPSHICVVLCSRREAFYV</sequence>
<keyword evidence="2" id="KW-0479">Metal-binding</keyword>
<keyword evidence="4 7" id="KW-0863">Zinc-finger</keyword>
<keyword evidence="5" id="KW-0862">Zinc</keyword>
<dbReference type="PROSITE" id="PS50157">
    <property type="entry name" value="ZINC_FINGER_C2H2_2"/>
    <property type="match status" value="3"/>
</dbReference>
<comment type="subcellular location">
    <subcellularLocation>
        <location evidence="1">Nucleus</location>
    </subcellularLocation>
</comment>
<dbReference type="PANTHER" id="PTHR16515:SF49">
    <property type="entry name" value="GASTRULA ZINC FINGER PROTEIN XLCGF49.1-LIKE-RELATED"/>
    <property type="match status" value="1"/>
</dbReference>
<dbReference type="InterPro" id="IPR013087">
    <property type="entry name" value="Znf_C2H2_type"/>
</dbReference>
<dbReference type="Proteomes" id="UP000314982">
    <property type="component" value="Unassembled WGS sequence"/>
</dbReference>
<keyword evidence="10" id="KW-1185">Reference proteome</keyword>
<name>A0A4W5JZB6_9TELE</name>
<dbReference type="GO" id="GO:0005634">
    <property type="term" value="C:nucleus"/>
    <property type="evidence" value="ECO:0007669"/>
    <property type="project" value="UniProtKB-SubCell"/>
</dbReference>
<dbReference type="PROSITE" id="PS00028">
    <property type="entry name" value="ZINC_FINGER_C2H2_1"/>
    <property type="match status" value="3"/>
</dbReference>
<dbReference type="GeneTree" id="ENSGT00870000136554"/>
<evidence type="ECO:0000256" key="4">
    <source>
        <dbReference type="ARBA" id="ARBA00022771"/>
    </source>
</evidence>
<evidence type="ECO:0000256" key="7">
    <source>
        <dbReference type="PROSITE-ProRule" id="PRU00042"/>
    </source>
</evidence>
<evidence type="ECO:0000256" key="1">
    <source>
        <dbReference type="ARBA" id="ARBA00004123"/>
    </source>
</evidence>
<accession>A0A4W5JZB6</accession>
<dbReference type="GO" id="GO:0008270">
    <property type="term" value="F:zinc ion binding"/>
    <property type="evidence" value="ECO:0007669"/>
    <property type="project" value="UniProtKB-KW"/>
</dbReference>
<dbReference type="SMART" id="SM00355">
    <property type="entry name" value="ZnF_C2H2"/>
    <property type="match status" value="3"/>
</dbReference>
<evidence type="ECO:0000259" key="8">
    <source>
        <dbReference type="PROSITE" id="PS50157"/>
    </source>
</evidence>
<protein>
    <recommendedName>
        <fullName evidence="8">C2H2-type domain-containing protein</fullName>
    </recommendedName>
</protein>
<proteinExistence type="predicted"/>
<feature type="domain" description="C2H2-type" evidence="8">
    <location>
        <begin position="74"/>
        <end position="97"/>
    </location>
</feature>
<dbReference type="Pfam" id="PF00096">
    <property type="entry name" value="zf-C2H2"/>
    <property type="match status" value="1"/>
</dbReference>
<dbReference type="GO" id="GO:0010468">
    <property type="term" value="P:regulation of gene expression"/>
    <property type="evidence" value="ECO:0007669"/>
    <property type="project" value="TreeGrafter"/>
</dbReference>